<dbReference type="AlphaFoldDB" id="A0A820LCT3"/>
<reference evidence="2" key="1">
    <citation type="submission" date="2021-02" db="EMBL/GenBank/DDBJ databases">
        <authorList>
            <person name="Nowell W R."/>
        </authorList>
    </citation>
    <scope>NUCLEOTIDE SEQUENCE</scope>
</reference>
<feature type="non-terminal residue" evidence="2">
    <location>
        <position position="1"/>
    </location>
</feature>
<keyword evidence="1" id="KW-1133">Transmembrane helix</keyword>
<comment type="caution">
    <text evidence="2">The sequence shown here is derived from an EMBL/GenBank/DDBJ whole genome shotgun (WGS) entry which is preliminary data.</text>
</comment>
<keyword evidence="1" id="KW-0812">Transmembrane</keyword>
<feature type="transmembrane region" description="Helical" evidence="1">
    <location>
        <begin position="12"/>
        <end position="31"/>
    </location>
</feature>
<evidence type="ECO:0000313" key="3">
    <source>
        <dbReference type="Proteomes" id="UP000663823"/>
    </source>
</evidence>
<sequence length="87" mass="9481">PWHKNNKIRFGIGAILAIIIVAIILGATLGTRTRTQTETLLTSTSTSTSTTTEASFYNGSVPDPVSVADAFYTFDENVFDLYSYRNG</sequence>
<evidence type="ECO:0000256" key="1">
    <source>
        <dbReference type="SAM" id="Phobius"/>
    </source>
</evidence>
<gene>
    <name evidence="2" type="ORF">OTI717_LOCUS43738</name>
</gene>
<feature type="non-terminal residue" evidence="2">
    <location>
        <position position="87"/>
    </location>
</feature>
<protein>
    <submittedName>
        <fullName evidence="2">Uncharacterized protein</fullName>
    </submittedName>
</protein>
<keyword evidence="1" id="KW-0472">Membrane</keyword>
<name>A0A820LCT3_9BILA</name>
<proteinExistence type="predicted"/>
<dbReference type="Proteomes" id="UP000663823">
    <property type="component" value="Unassembled WGS sequence"/>
</dbReference>
<accession>A0A820LCT3</accession>
<evidence type="ECO:0000313" key="2">
    <source>
        <dbReference type="EMBL" id="CAF4357262.1"/>
    </source>
</evidence>
<dbReference type="EMBL" id="CAJOAX010065776">
    <property type="protein sequence ID" value="CAF4357262.1"/>
    <property type="molecule type" value="Genomic_DNA"/>
</dbReference>
<organism evidence="2 3">
    <name type="scientific">Rotaria sordida</name>
    <dbReference type="NCBI Taxonomy" id="392033"/>
    <lineage>
        <taxon>Eukaryota</taxon>
        <taxon>Metazoa</taxon>
        <taxon>Spiralia</taxon>
        <taxon>Gnathifera</taxon>
        <taxon>Rotifera</taxon>
        <taxon>Eurotatoria</taxon>
        <taxon>Bdelloidea</taxon>
        <taxon>Philodinida</taxon>
        <taxon>Philodinidae</taxon>
        <taxon>Rotaria</taxon>
    </lineage>
</organism>